<dbReference type="Gene3D" id="3.40.50.720">
    <property type="entry name" value="NAD(P)-binding Rossmann-like Domain"/>
    <property type="match status" value="1"/>
</dbReference>
<dbReference type="SUPFAM" id="SSF51735">
    <property type="entry name" value="NAD(P)-binding Rossmann-fold domains"/>
    <property type="match status" value="1"/>
</dbReference>
<comment type="caution">
    <text evidence="2">The sequence shown here is derived from an EMBL/GenBank/DDBJ whole genome shotgun (WGS) entry which is preliminary data.</text>
</comment>
<keyword evidence="3" id="KW-1185">Reference proteome</keyword>
<proteinExistence type="predicted"/>
<dbReference type="InterPro" id="IPR036291">
    <property type="entry name" value="NAD(P)-bd_dom_sf"/>
</dbReference>
<organism evidence="2 3">
    <name type="scientific">Arenibacter arenosicollis</name>
    <dbReference type="NCBI Taxonomy" id="2762274"/>
    <lineage>
        <taxon>Bacteria</taxon>
        <taxon>Pseudomonadati</taxon>
        <taxon>Bacteroidota</taxon>
        <taxon>Flavobacteriia</taxon>
        <taxon>Flavobacteriales</taxon>
        <taxon>Flavobacteriaceae</taxon>
        <taxon>Arenibacter</taxon>
    </lineage>
</organism>
<dbReference type="EMBL" id="JACLHY010000023">
    <property type="protein sequence ID" value="MBC8769887.1"/>
    <property type="molecule type" value="Genomic_DNA"/>
</dbReference>
<evidence type="ECO:0000313" key="3">
    <source>
        <dbReference type="Proteomes" id="UP000618952"/>
    </source>
</evidence>
<name>A0ABR7QRQ6_9FLAO</name>
<dbReference type="InterPro" id="IPR000683">
    <property type="entry name" value="Gfo/Idh/MocA-like_OxRdtase_N"/>
</dbReference>
<accession>A0ABR7QRQ6</accession>
<evidence type="ECO:0000313" key="2">
    <source>
        <dbReference type="EMBL" id="MBC8769887.1"/>
    </source>
</evidence>
<sequence length="73" mass="7795">MVNKSSPVRVLVVGCGNMGASHVTAYHNLEEFKISGLISPGKSKEVLNNKLGGSYPLFNNFKAAMKTTDPNAN</sequence>
<evidence type="ECO:0000259" key="1">
    <source>
        <dbReference type="Pfam" id="PF01408"/>
    </source>
</evidence>
<dbReference type="Proteomes" id="UP000618952">
    <property type="component" value="Unassembled WGS sequence"/>
</dbReference>
<reference evidence="2 3" key="1">
    <citation type="submission" date="2020-08" db="EMBL/GenBank/DDBJ databases">
        <title>Arenibacter gaetbuli sp. nov., isolated from a sand dune.</title>
        <authorList>
            <person name="Park S."/>
            <person name="Yoon J.-H."/>
        </authorList>
    </citation>
    <scope>NUCLEOTIDE SEQUENCE [LARGE SCALE GENOMIC DNA]</scope>
    <source>
        <strain evidence="2 3">BSSL-BM3</strain>
    </source>
</reference>
<feature type="domain" description="Gfo/Idh/MocA-like oxidoreductase N-terminal" evidence="1">
    <location>
        <begin position="8"/>
        <end position="71"/>
    </location>
</feature>
<gene>
    <name evidence="2" type="ORF">H4O18_17955</name>
</gene>
<dbReference type="RefSeq" id="WP_187587189.1">
    <property type="nucleotide sequence ID" value="NZ_JACLHY010000023.1"/>
</dbReference>
<dbReference type="Pfam" id="PF01408">
    <property type="entry name" value="GFO_IDH_MocA"/>
    <property type="match status" value="1"/>
</dbReference>
<protein>
    <submittedName>
        <fullName evidence="2">Gfo/Idh/MocA family oxidoreductase</fullName>
    </submittedName>
</protein>